<dbReference type="PROSITE" id="PS50893">
    <property type="entry name" value="ABC_TRANSPORTER_2"/>
    <property type="match status" value="2"/>
</dbReference>
<dbReference type="InterPro" id="IPR027417">
    <property type="entry name" value="P-loop_NTPase"/>
</dbReference>
<gene>
    <name evidence="4" type="primary">ybhF</name>
    <name evidence="4" type="ORF">NCTC13093_02228</name>
</gene>
<dbReference type="PROSITE" id="PS00211">
    <property type="entry name" value="ABC_TRANSPORTER_1"/>
    <property type="match status" value="1"/>
</dbReference>
<dbReference type="Gene3D" id="3.40.50.300">
    <property type="entry name" value="P-loop containing nucleotide triphosphate hydrolases"/>
    <property type="match status" value="2"/>
</dbReference>
<keyword evidence="2 4" id="KW-0067">ATP-binding</keyword>
<name>A0A2X0V8L4_9GAMM</name>
<evidence type="ECO:0000313" key="4">
    <source>
        <dbReference type="EMBL" id="SPT70804.1"/>
    </source>
</evidence>
<dbReference type="Pfam" id="PF00005">
    <property type="entry name" value="ABC_tran"/>
    <property type="match status" value="2"/>
</dbReference>
<dbReference type="GO" id="GO:0005524">
    <property type="term" value="F:ATP binding"/>
    <property type="evidence" value="ECO:0007669"/>
    <property type="project" value="UniProtKB-KW"/>
</dbReference>
<dbReference type="PANTHER" id="PTHR43038:SF3">
    <property type="entry name" value="ABC TRANSPORTER G FAMILY MEMBER 20 ISOFORM X1"/>
    <property type="match status" value="1"/>
</dbReference>
<dbReference type="GO" id="GO:0016887">
    <property type="term" value="F:ATP hydrolysis activity"/>
    <property type="evidence" value="ECO:0007669"/>
    <property type="project" value="InterPro"/>
</dbReference>
<evidence type="ECO:0000313" key="5">
    <source>
        <dbReference type="Proteomes" id="UP000250086"/>
    </source>
</evidence>
<dbReference type="Proteomes" id="UP000250086">
    <property type="component" value="Unassembled WGS sequence"/>
</dbReference>
<dbReference type="EMBL" id="UAPV01000001">
    <property type="protein sequence ID" value="SPT70804.1"/>
    <property type="molecule type" value="Genomic_DNA"/>
</dbReference>
<feature type="domain" description="ABC transporter" evidence="3">
    <location>
        <begin position="355"/>
        <end position="584"/>
    </location>
</feature>
<proteinExistence type="predicted"/>
<dbReference type="InterPro" id="IPR003439">
    <property type="entry name" value="ABC_transporter-like_ATP-bd"/>
</dbReference>
<protein>
    <submittedName>
        <fullName evidence="4">Uncharacterized ABC transporter ATP-binding protein YbhF</fullName>
    </submittedName>
</protein>
<dbReference type="InterPro" id="IPR003593">
    <property type="entry name" value="AAA+_ATPase"/>
</dbReference>
<dbReference type="InterPro" id="IPR017871">
    <property type="entry name" value="ABC_transporter-like_CS"/>
</dbReference>
<keyword evidence="1" id="KW-0547">Nucleotide-binding</keyword>
<sequence>MTALLSFENFSFAYGKKVVFDSLNLKVDSFNKIISLIGPDGSGKSTLLKIICGLVHGRGSFSLMEQNVTRCKGSFGLSIGYMSQSLNLYGELSVLENLKLFGRLKDAKGDCCDDFYDGILKKVGLYEFKDYAAASLSGGMRQKLSLICTMAGDPKILVLDEPTVGVDPYSRAQLWELIFSYIKEKDAICIFSSLYLEEAEHSDTTLLINEGQIIASGNAKKLSSMADGRCFSIQTHNTEYLKLSRFLSLGVHTGDIEFLDDALPRLGRIDIIVKAGEDESTLEKKLCTICSEHGFSTDIKIGRRKAVLEDAYILLTKSADAAADGTLFLKAFRSDKSKDGSSIGADSNTHSEHIVEVNNIVKRFGAFVAVKSSDFYVKKGEIFGLLGPNGAGKTTTFRMICALLNPSSGSILIDKVNLLTAKTQVRSRIGYVAQKFSLYTNLSTLDNLIYFGKSYGLYGSLLESRVDLLSSVFNLKPFFKTRTGELPFGVQRQLSMCCALLHSPAILFLDEATSGADPKARRSFFAVINALCSMGTSVIVTTHFMEEAEYCDRFLIQDKGSILLLGAPSEICTDAKGQRISVEQTFLDVVRKNREG</sequence>
<dbReference type="CDD" id="cd03230">
    <property type="entry name" value="ABC_DR_subfamily_A"/>
    <property type="match status" value="1"/>
</dbReference>
<keyword evidence="5" id="KW-1185">Reference proteome</keyword>
<dbReference type="RefSeq" id="WP_113744835.1">
    <property type="nucleotide sequence ID" value="NZ_UAPV01000001.1"/>
</dbReference>
<dbReference type="PANTHER" id="PTHR43038">
    <property type="entry name" value="ATP-BINDING CASSETTE, SUB-FAMILY H, MEMBER 1"/>
    <property type="match status" value="1"/>
</dbReference>
<dbReference type="AlphaFoldDB" id="A0A2X0V8L4"/>
<accession>A0A2X0V8L4</accession>
<reference evidence="4 5" key="1">
    <citation type="submission" date="2018-06" db="EMBL/GenBank/DDBJ databases">
        <authorList>
            <consortium name="Pathogen Informatics"/>
            <person name="Doyle S."/>
        </authorList>
    </citation>
    <scope>NUCLEOTIDE SEQUENCE [LARGE SCALE GENOMIC DNA]</scope>
    <source>
        <strain evidence="4 5">NCTC13093</strain>
    </source>
</reference>
<evidence type="ECO:0000256" key="2">
    <source>
        <dbReference type="ARBA" id="ARBA00022840"/>
    </source>
</evidence>
<dbReference type="SMART" id="SM00382">
    <property type="entry name" value="AAA"/>
    <property type="match status" value="2"/>
</dbReference>
<evidence type="ECO:0000256" key="1">
    <source>
        <dbReference type="ARBA" id="ARBA00022741"/>
    </source>
</evidence>
<organism evidence="4 5">
    <name type="scientific">Anaerobiospirillum thomasii</name>
    <dbReference type="NCBI Taxonomy" id="179995"/>
    <lineage>
        <taxon>Bacteria</taxon>
        <taxon>Pseudomonadati</taxon>
        <taxon>Pseudomonadota</taxon>
        <taxon>Gammaproteobacteria</taxon>
        <taxon>Aeromonadales</taxon>
        <taxon>Succinivibrionaceae</taxon>
        <taxon>Anaerobiospirillum</taxon>
    </lineage>
</organism>
<evidence type="ECO:0000259" key="3">
    <source>
        <dbReference type="PROSITE" id="PS50893"/>
    </source>
</evidence>
<feature type="domain" description="ABC transporter" evidence="3">
    <location>
        <begin position="5"/>
        <end position="235"/>
    </location>
</feature>
<dbReference type="SUPFAM" id="SSF52540">
    <property type="entry name" value="P-loop containing nucleoside triphosphate hydrolases"/>
    <property type="match status" value="2"/>
</dbReference>